<dbReference type="STRING" id="1334022.SAMN04487907_10840"/>
<dbReference type="OrthoDB" id="187854at2"/>
<evidence type="ECO:0000256" key="1">
    <source>
        <dbReference type="SAM" id="Phobius"/>
    </source>
</evidence>
<protein>
    <recommendedName>
        <fullName evidence="4">DUF2911 domain-containing protein</fullName>
    </recommendedName>
</protein>
<evidence type="ECO:0000313" key="3">
    <source>
        <dbReference type="Proteomes" id="UP000199438"/>
    </source>
</evidence>
<dbReference type="Pfam" id="PF11138">
    <property type="entry name" value="DUF2911"/>
    <property type="match status" value="1"/>
</dbReference>
<dbReference type="RefSeq" id="WP_092544030.1">
    <property type="nucleotide sequence ID" value="NZ_FOKV01000008.1"/>
</dbReference>
<accession>A0A1I1LKN6</accession>
<dbReference type="AlphaFoldDB" id="A0A1I1LKN6"/>
<dbReference type="Proteomes" id="UP000199438">
    <property type="component" value="Unassembled WGS sequence"/>
</dbReference>
<gene>
    <name evidence="2" type="ORF">SAMN04487907_10840</name>
</gene>
<feature type="transmembrane region" description="Helical" evidence="1">
    <location>
        <begin position="7"/>
        <end position="26"/>
    </location>
</feature>
<evidence type="ECO:0000313" key="2">
    <source>
        <dbReference type="EMBL" id="SFC73545.1"/>
    </source>
</evidence>
<proteinExistence type="predicted"/>
<evidence type="ECO:0008006" key="4">
    <source>
        <dbReference type="Google" id="ProtNLM"/>
    </source>
</evidence>
<keyword evidence="1" id="KW-1133">Transmembrane helix</keyword>
<keyword evidence="3" id="KW-1185">Reference proteome</keyword>
<sequence length="196" mass="22538">MNNSLKLLLKILGISLLVIAVIFFVVRYNTKAYSPEDSVSYTKNDLTLEVYYNRPYKKGREIFGNLVAYDSVWRTGANEATIFKTNKDIMVDGSLLAKGEYTLWTVPKKESWEIIFNNKMYPWGIDLDGKVYRDPEFDALIVEVPSNNLQETVEQFTIYFEQANDFVFMALAWDRTSVSVPIKIKETPTIEASSNN</sequence>
<keyword evidence="1" id="KW-0812">Transmembrane</keyword>
<dbReference type="InterPro" id="IPR021314">
    <property type="entry name" value="DUF2911"/>
</dbReference>
<dbReference type="EMBL" id="FOKV01000008">
    <property type="protein sequence ID" value="SFC73545.1"/>
    <property type="molecule type" value="Genomic_DNA"/>
</dbReference>
<keyword evidence="1" id="KW-0472">Membrane</keyword>
<name>A0A1I1LKN6_9FLAO</name>
<reference evidence="3" key="1">
    <citation type="submission" date="2016-10" db="EMBL/GenBank/DDBJ databases">
        <authorList>
            <person name="Varghese N."/>
            <person name="Submissions S."/>
        </authorList>
    </citation>
    <scope>NUCLEOTIDE SEQUENCE [LARGE SCALE GENOMIC DNA]</scope>
    <source>
        <strain evidence="3">DSM 24499</strain>
    </source>
</reference>
<organism evidence="2 3">
    <name type="scientific">Zunongwangia mangrovi</name>
    <dbReference type="NCBI Taxonomy" id="1334022"/>
    <lineage>
        <taxon>Bacteria</taxon>
        <taxon>Pseudomonadati</taxon>
        <taxon>Bacteroidota</taxon>
        <taxon>Flavobacteriia</taxon>
        <taxon>Flavobacteriales</taxon>
        <taxon>Flavobacteriaceae</taxon>
        <taxon>Zunongwangia</taxon>
    </lineage>
</organism>